<protein>
    <submittedName>
        <fullName evidence="1">Uncharacterized protein</fullName>
    </submittedName>
</protein>
<gene>
    <name evidence="1" type="ORF">BDP55DRAFT_243204</name>
</gene>
<keyword evidence="2" id="KW-1185">Reference proteome</keyword>
<dbReference type="AlphaFoldDB" id="A0AAJ0AJ60"/>
<name>A0AAJ0AJ60_9PEZI</name>
<organism evidence="1 2">
    <name type="scientific">Colletotrichum godetiae</name>
    <dbReference type="NCBI Taxonomy" id="1209918"/>
    <lineage>
        <taxon>Eukaryota</taxon>
        <taxon>Fungi</taxon>
        <taxon>Dikarya</taxon>
        <taxon>Ascomycota</taxon>
        <taxon>Pezizomycotina</taxon>
        <taxon>Sordariomycetes</taxon>
        <taxon>Hypocreomycetidae</taxon>
        <taxon>Glomerellales</taxon>
        <taxon>Glomerellaceae</taxon>
        <taxon>Colletotrichum</taxon>
        <taxon>Colletotrichum acutatum species complex</taxon>
    </lineage>
</organism>
<comment type="caution">
    <text evidence="1">The sequence shown here is derived from an EMBL/GenBank/DDBJ whole genome shotgun (WGS) entry which is preliminary data.</text>
</comment>
<dbReference type="GeneID" id="85450753"/>
<reference evidence="1" key="1">
    <citation type="submission" date="2021-06" db="EMBL/GenBank/DDBJ databases">
        <title>Comparative genomics, transcriptomics and evolutionary studies reveal genomic signatures of adaptation to plant cell wall in hemibiotrophic fungi.</title>
        <authorList>
            <consortium name="DOE Joint Genome Institute"/>
            <person name="Baroncelli R."/>
            <person name="Diaz J.F."/>
            <person name="Benocci T."/>
            <person name="Peng M."/>
            <person name="Battaglia E."/>
            <person name="Haridas S."/>
            <person name="Andreopoulos W."/>
            <person name="Labutti K."/>
            <person name="Pangilinan J."/>
            <person name="Floch G.L."/>
            <person name="Makela M.R."/>
            <person name="Henrissat B."/>
            <person name="Grigoriev I.V."/>
            <person name="Crouch J.A."/>
            <person name="De Vries R.P."/>
            <person name="Sukno S.A."/>
            <person name="Thon M.R."/>
        </authorList>
    </citation>
    <scope>NUCLEOTIDE SEQUENCE</scope>
    <source>
        <strain evidence="1">CBS 193.32</strain>
    </source>
</reference>
<evidence type="ECO:0000313" key="1">
    <source>
        <dbReference type="EMBL" id="KAK1672676.1"/>
    </source>
</evidence>
<evidence type="ECO:0000313" key="2">
    <source>
        <dbReference type="Proteomes" id="UP001224890"/>
    </source>
</evidence>
<accession>A0AAJ0AJ60</accession>
<dbReference type="Proteomes" id="UP001224890">
    <property type="component" value="Unassembled WGS sequence"/>
</dbReference>
<proteinExistence type="predicted"/>
<sequence>MLRASAIGLSSGLTPLLLPFLPSLRSSPWGPLPRTLTIPGTTVIHLLYFPKPNRGWVQSTILQTLTSTNDRRELAERICEEIWLPPGNLWSPIHLIRTRQSRSFGMAVPTHLLRVC</sequence>
<dbReference type="RefSeq" id="XP_060426679.1">
    <property type="nucleotide sequence ID" value="XM_060566227.1"/>
</dbReference>
<dbReference type="EMBL" id="JAHMHR010000036">
    <property type="protein sequence ID" value="KAK1672676.1"/>
    <property type="molecule type" value="Genomic_DNA"/>
</dbReference>